<dbReference type="InterPro" id="IPR009000">
    <property type="entry name" value="Transl_B-barrel_sf"/>
</dbReference>
<dbReference type="PROSITE" id="PS51722">
    <property type="entry name" value="G_TR_2"/>
    <property type="match status" value="1"/>
</dbReference>
<dbReference type="NCBIfam" id="NF009381">
    <property type="entry name" value="PRK12740.1-5"/>
    <property type="match status" value="1"/>
</dbReference>
<dbReference type="SUPFAM" id="SSF50447">
    <property type="entry name" value="Translation proteins"/>
    <property type="match status" value="1"/>
</dbReference>
<evidence type="ECO:0000256" key="3">
    <source>
        <dbReference type="ARBA" id="ARBA00022741"/>
    </source>
</evidence>
<dbReference type="Gene3D" id="3.30.70.240">
    <property type="match status" value="1"/>
</dbReference>
<dbReference type="PANTHER" id="PTHR43261:SF7">
    <property type="entry name" value="ELONGATION FACTOR G-LIKE PROTEIN"/>
    <property type="match status" value="1"/>
</dbReference>
<comment type="similarity">
    <text evidence="1">Belongs to the TRAFAC class translation factor GTPase superfamily. Classic translation factor GTPase family. EF-G/EF-2 subfamily.</text>
</comment>
<keyword evidence="3" id="KW-0547">Nucleotide-binding</keyword>
<organism evidence="10 11">
    <name type="scientific">Syntrophorhabdus aromaticivorans</name>
    <dbReference type="NCBI Taxonomy" id="328301"/>
    <lineage>
        <taxon>Bacteria</taxon>
        <taxon>Pseudomonadati</taxon>
        <taxon>Thermodesulfobacteriota</taxon>
        <taxon>Syntrophorhabdia</taxon>
        <taxon>Syntrophorhabdales</taxon>
        <taxon>Syntrophorhabdaceae</taxon>
        <taxon>Syntrophorhabdus</taxon>
    </lineage>
</organism>
<evidence type="ECO:0000313" key="11">
    <source>
        <dbReference type="Proteomes" id="UP000777265"/>
    </source>
</evidence>
<dbReference type="NCBIfam" id="NF009891">
    <property type="entry name" value="PRK13351.1-1"/>
    <property type="match status" value="1"/>
</dbReference>
<evidence type="ECO:0000256" key="4">
    <source>
        <dbReference type="ARBA" id="ARBA00022768"/>
    </source>
</evidence>
<dbReference type="InterPro" id="IPR005225">
    <property type="entry name" value="Small_GTP-bd"/>
</dbReference>
<dbReference type="Gene3D" id="2.40.30.10">
    <property type="entry name" value="Translation factors"/>
    <property type="match status" value="1"/>
</dbReference>
<evidence type="ECO:0000256" key="1">
    <source>
        <dbReference type="ARBA" id="ARBA00005870"/>
    </source>
</evidence>
<evidence type="ECO:0000256" key="7">
    <source>
        <dbReference type="ARBA" id="ARBA00024731"/>
    </source>
</evidence>
<evidence type="ECO:0000256" key="5">
    <source>
        <dbReference type="ARBA" id="ARBA00022917"/>
    </source>
</evidence>
<dbReference type="InterPro" id="IPR020568">
    <property type="entry name" value="Ribosomal_Su5_D2-typ_SF"/>
</dbReference>
<evidence type="ECO:0000259" key="9">
    <source>
        <dbReference type="PROSITE" id="PS51722"/>
    </source>
</evidence>
<dbReference type="PANTHER" id="PTHR43261">
    <property type="entry name" value="TRANSLATION ELONGATION FACTOR G-RELATED"/>
    <property type="match status" value="1"/>
</dbReference>
<dbReference type="GO" id="GO:0003746">
    <property type="term" value="F:translation elongation factor activity"/>
    <property type="evidence" value="ECO:0007669"/>
    <property type="project" value="UniProtKB-UniRule"/>
</dbReference>
<accession>A0A351U6F1</accession>
<keyword evidence="5" id="KW-0648">Protein biosynthesis</keyword>
<dbReference type="InterPro" id="IPR035647">
    <property type="entry name" value="EFG_III/V"/>
</dbReference>
<dbReference type="EMBL" id="JAAYEE010000105">
    <property type="protein sequence ID" value="NLW35105.1"/>
    <property type="molecule type" value="Genomic_DNA"/>
</dbReference>
<evidence type="ECO:0000256" key="8">
    <source>
        <dbReference type="NCBIfam" id="TIGR00484"/>
    </source>
</evidence>
<evidence type="ECO:0000256" key="6">
    <source>
        <dbReference type="ARBA" id="ARBA00023134"/>
    </source>
</evidence>
<dbReference type="Pfam" id="PF14492">
    <property type="entry name" value="EFG_III"/>
    <property type="match status" value="1"/>
</dbReference>
<dbReference type="PRINTS" id="PR00315">
    <property type="entry name" value="ELONGATNFCT"/>
</dbReference>
<protein>
    <recommendedName>
        <fullName evidence="2 8">Elongation factor G</fullName>
    </recommendedName>
</protein>
<reference evidence="10" key="1">
    <citation type="journal article" date="2020" name="Biotechnol. Biofuels">
        <title>New insights from the biogas microbiome by comprehensive genome-resolved metagenomics of nearly 1600 species originating from multiple anaerobic digesters.</title>
        <authorList>
            <person name="Campanaro S."/>
            <person name="Treu L."/>
            <person name="Rodriguez-R L.M."/>
            <person name="Kovalovszki A."/>
            <person name="Ziels R.M."/>
            <person name="Maus I."/>
            <person name="Zhu X."/>
            <person name="Kougias P.G."/>
            <person name="Basile A."/>
            <person name="Luo G."/>
            <person name="Schluter A."/>
            <person name="Konstantinidis K.T."/>
            <person name="Angelidaki I."/>
        </authorList>
    </citation>
    <scope>NUCLEOTIDE SEQUENCE</scope>
    <source>
        <strain evidence="10">AS06rmzACSIP_7</strain>
    </source>
</reference>
<dbReference type="Gene3D" id="3.30.70.870">
    <property type="entry name" value="Elongation Factor G (Translational Gtpase), domain 3"/>
    <property type="match status" value="1"/>
</dbReference>
<dbReference type="InterPro" id="IPR000640">
    <property type="entry name" value="EFG_V-like"/>
</dbReference>
<evidence type="ECO:0000313" key="10">
    <source>
        <dbReference type="EMBL" id="NLW35105.1"/>
    </source>
</evidence>
<dbReference type="STRING" id="909663.GCA_000512235_00718"/>
<reference evidence="10" key="2">
    <citation type="submission" date="2020-01" db="EMBL/GenBank/DDBJ databases">
        <authorList>
            <person name="Campanaro S."/>
        </authorList>
    </citation>
    <scope>NUCLEOTIDE SEQUENCE</scope>
    <source>
        <strain evidence="10">AS06rmzACSIP_7</strain>
    </source>
</reference>
<feature type="domain" description="Tr-type G" evidence="9">
    <location>
        <begin position="7"/>
        <end position="282"/>
    </location>
</feature>
<gene>
    <name evidence="10" type="primary">fusA</name>
    <name evidence="10" type="ORF">GXY80_06430</name>
</gene>
<dbReference type="InterPro" id="IPR004540">
    <property type="entry name" value="Transl_elong_EFG/EF2"/>
</dbReference>
<dbReference type="SMART" id="SM00838">
    <property type="entry name" value="EFG_C"/>
    <property type="match status" value="1"/>
</dbReference>
<dbReference type="CDD" id="cd03713">
    <property type="entry name" value="EFG_mtEFG_C"/>
    <property type="match status" value="1"/>
</dbReference>
<dbReference type="SUPFAM" id="SSF54211">
    <property type="entry name" value="Ribosomal protein S5 domain 2-like"/>
    <property type="match status" value="1"/>
</dbReference>
<dbReference type="FunFam" id="3.30.70.240:FF:000001">
    <property type="entry name" value="Elongation factor G"/>
    <property type="match status" value="1"/>
</dbReference>
<dbReference type="Gene3D" id="3.30.230.10">
    <property type="match status" value="1"/>
</dbReference>
<keyword evidence="6" id="KW-0342">GTP-binding</keyword>
<evidence type="ECO:0000256" key="2">
    <source>
        <dbReference type="ARBA" id="ARBA00017872"/>
    </source>
</evidence>
<dbReference type="InterPro" id="IPR014721">
    <property type="entry name" value="Ribsml_uS5_D2-typ_fold_subgr"/>
</dbReference>
<dbReference type="FunFam" id="3.30.230.10:FF:000003">
    <property type="entry name" value="Elongation factor G"/>
    <property type="match status" value="1"/>
</dbReference>
<dbReference type="GO" id="GO:0032790">
    <property type="term" value="P:ribosome disassembly"/>
    <property type="evidence" value="ECO:0007669"/>
    <property type="project" value="TreeGrafter"/>
</dbReference>
<dbReference type="InterPro" id="IPR041095">
    <property type="entry name" value="EFG_II"/>
</dbReference>
<dbReference type="NCBIfam" id="NF009379">
    <property type="entry name" value="PRK12740.1-3"/>
    <property type="match status" value="1"/>
</dbReference>
<dbReference type="GO" id="GO:0003924">
    <property type="term" value="F:GTPase activity"/>
    <property type="evidence" value="ECO:0007669"/>
    <property type="project" value="InterPro"/>
</dbReference>
<dbReference type="CDD" id="cd01434">
    <property type="entry name" value="EFG_mtEFG1_IV"/>
    <property type="match status" value="1"/>
</dbReference>
<dbReference type="CDD" id="cd04088">
    <property type="entry name" value="EFG_mtEFG_II"/>
    <property type="match status" value="1"/>
</dbReference>
<dbReference type="CDD" id="cd04170">
    <property type="entry name" value="EF-G_bact"/>
    <property type="match status" value="1"/>
</dbReference>
<comment type="function">
    <text evidence="7">Catalyzes the GTP-dependent ribosomal translocation step during translation elongation. During this step, the ribosome changes from the pre-translocational (PRE) to the post-translocational (POST) state as the newly formed A-site-bound peptidyl-tRNA and P-site-bound deacylated tRNA move to the P and E sites, respectively. Catalyzes the coordinated movement of the two tRNA molecules, the mRNA and conformational changes in the ribosome.</text>
</comment>
<dbReference type="InterPro" id="IPR053905">
    <property type="entry name" value="EF-G-like_DII"/>
</dbReference>
<keyword evidence="4 10" id="KW-0251">Elongation factor</keyword>
<dbReference type="Pfam" id="PF00679">
    <property type="entry name" value="EFG_C"/>
    <property type="match status" value="1"/>
</dbReference>
<dbReference type="InterPro" id="IPR009022">
    <property type="entry name" value="EFG_III"/>
</dbReference>
<dbReference type="InterPro" id="IPR000795">
    <property type="entry name" value="T_Tr_GTP-bd_dom"/>
</dbReference>
<dbReference type="InterPro" id="IPR047872">
    <property type="entry name" value="EFG_IV"/>
</dbReference>
<dbReference type="Pfam" id="PF03764">
    <property type="entry name" value="EFG_IV"/>
    <property type="match status" value="1"/>
</dbReference>
<dbReference type="Proteomes" id="UP000777265">
    <property type="component" value="Unassembled WGS sequence"/>
</dbReference>
<dbReference type="SMART" id="SM00889">
    <property type="entry name" value="EFG_IV"/>
    <property type="match status" value="1"/>
</dbReference>
<dbReference type="Pfam" id="PF00009">
    <property type="entry name" value="GTP_EFTU"/>
    <property type="match status" value="1"/>
</dbReference>
<comment type="caution">
    <text evidence="10">The sequence shown here is derived from an EMBL/GenBank/DDBJ whole genome shotgun (WGS) entry which is preliminary data.</text>
</comment>
<dbReference type="InterPro" id="IPR035649">
    <property type="entry name" value="EFG_V"/>
</dbReference>
<sequence>MKKYEPDVIRNAGIFSHGGDGKTSIVEAMLFHAGENTRLGKVDDGTSLMDYEPEEVERKETISSSLACFEWAKHKINFIDTPGDDNFIADAKLCMKVLDGAVIVVSAVDGVKVGTEKVWEYAKEFEIPVAIFVNKMDRERADFERTIENTRKSFPDKTILVVQLPMGKEEDFRGMIDLLAMKAYTYKDDGSGDFEAGPIPDEFASEAGAYREKLVETAVEMNDEVMERYLDGQEIKAEEIEECLRNGVWARKIAPVFCGAASKNIGIQPLMDNLVKYFPPPTYKSEVEGIDPKTGEKITRKMASSEPFSAFIFKTITDPFAGKLTLFRVYSGELHPDMTVLNVSNGEKERIGQIFWLVGKKQKPAGFVSAGDIAVLAKLKAAGTGDTLCDEKNQVKYEEVALMPPLISFSLHPKAKGDEDKLNMSLARLIEEDKTIRYSRDEQTKEFILSGMGQVHIEVIVEKMKRKFGVEVELKEPKVPYKETIKGTTKVQGKYKKQSGGKGQYGDTWLELAPLPRGGGFEFADKIVGGAIPRQYIPAVEKGIVEAMTQGILAGYPVIDFKVSLYDGSYHDVDSSEMAFKIAASMGFKKGLEQCRPTLLEPIMKIEVIVPDENMGDIMGDLNARRGKIMGMETKGNNQVVKAVVPMAEILKYAPDLRSMTGGRGTFTMEFSHYEEVPGQIAEKIIEAAKKDKEAEK</sequence>
<dbReference type="NCBIfam" id="TIGR00484">
    <property type="entry name" value="EF-G"/>
    <property type="match status" value="1"/>
</dbReference>
<dbReference type="SUPFAM" id="SSF52540">
    <property type="entry name" value="P-loop containing nucleoside triphosphate hydrolases"/>
    <property type="match status" value="1"/>
</dbReference>
<dbReference type="AlphaFoldDB" id="A0A351U6F1"/>
<dbReference type="FunFam" id="3.30.70.870:FF:000016">
    <property type="entry name" value="Translation elongation factor G"/>
    <property type="match status" value="1"/>
</dbReference>
<dbReference type="CDD" id="cd16262">
    <property type="entry name" value="EFG_III"/>
    <property type="match status" value="1"/>
</dbReference>
<dbReference type="Pfam" id="PF22042">
    <property type="entry name" value="EF-G_D2"/>
    <property type="match status" value="1"/>
</dbReference>
<proteinExistence type="inferred from homology"/>
<dbReference type="NCBIfam" id="TIGR00231">
    <property type="entry name" value="small_GTP"/>
    <property type="match status" value="1"/>
</dbReference>
<dbReference type="GO" id="GO:0005525">
    <property type="term" value="F:GTP binding"/>
    <property type="evidence" value="ECO:0007669"/>
    <property type="project" value="UniProtKB-UniRule"/>
</dbReference>
<dbReference type="SUPFAM" id="SSF54980">
    <property type="entry name" value="EF-G C-terminal domain-like"/>
    <property type="match status" value="2"/>
</dbReference>
<dbReference type="InterPro" id="IPR027417">
    <property type="entry name" value="P-loop_NTPase"/>
</dbReference>
<dbReference type="InterPro" id="IPR005517">
    <property type="entry name" value="Transl_elong_EFG/EF2_IV"/>
</dbReference>
<name>A0A351U6F1_9BACT</name>
<dbReference type="Gene3D" id="3.40.50.300">
    <property type="entry name" value="P-loop containing nucleotide triphosphate hydrolases"/>
    <property type="match status" value="1"/>
</dbReference>